<dbReference type="EMBL" id="JACHXZ010000004">
    <property type="protein sequence ID" value="MBB3169626.1"/>
    <property type="molecule type" value="Genomic_DNA"/>
</dbReference>
<feature type="domain" description="Fe2OG dioxygenase" evidence="7">
    <location>
        <begin position="135"/>
        <end position="233"/>
    </location>
</feature>
<evidence type="ECO:0000256" key="3">
    <source>
        <dbReference type="ARBA" id="ARBA00022896"/>
    </source>
</evidence>
<dbReference type="Pfam" id="PF13661">
    <property type="entry name" value="2OG-FeII_Oxy_4"/>
    <property type="match status" value="1"/>
</dbReference>
<evidence type="ECO:0000313" key="8">
    <source>
        <dbReference type="EMBL" id="MBB3169626.1"/>
    </source>
</evidence>
<dbReference type="PANTHER" id="PTHR12117:SF0">
    <property type="entry name" value="PROLYL 3-HYDROXYLASE OGFOD1"/>
    <property type="match status" value="1"/>
</dbReference>
<protein>
    <submittedName>
        <fullName evidence="8">SM-20-related protein</fullName>
    </submittedName>
</protein>
<gene>
    <name evidence="8" type="ORF">FHS30_002839</name>
</gene>
<keyword evidence="6" id="KW-0408">Iron</keyword>
<comment type="cofactor">
    <cofactor evidence="1">
        <name>L-ascorbate</name>
        <dbReference type="ChEBI" id="CHEBI:38290"/>
    </cofactor>
</comment>
<sequence length="241" mass="27171">MLPFINPELPCAEIASKLAAQDYVVIKDFLAPAVASHLQQLMLQQPWDLAFSQSRKGQILRAADIAKNPQREQQASAQAWAEQESFRFSYHNIDLVKACIEKRPVAPDLIALLEIFNTPAYHALMAQLTGCSDFTRISAQATWYRPGDFLTLHNDFVHEEQRFFAYVLSLSDRWQASYGGLLHLFDEQGNERAKVVPQFNCLTLFKTPQQHLVSKVIDNTAGARLAITGWLSKPNPVSNSQ</sequence>
<dbReference type="InterPro" id="IPR051842">
    <property type="entry name" value="uS12_prolyl_hydroxylase"/>
</dbReference>
<comment type="caution">
    <text evidence="8">The sequence shown here is derived from an EMBL/GenBank/DDBJ whole genome shotgun (WGS) entry which is preliminary data.</text>
</comment>
<dbReference type="PROSITE" id="PS51471">
    <property type="entry name" value="FE2OG_OXY"/>
    <property type="match status" value="1"/>
</dbReference>
<evidence type="ECO:0000256" key="1">
    <source>
        <dbReference type="ARBA" id="ARBA00001961"/>
    </source>
</evidence>
<keyword evidence="2" id="KW-0479">Metal-binding</keyword>
<evidence type="ECO:0000259" key="7">
    <source>
        <dbReference type="PROSITE" id="PS51471"/>
    </source>
</evidence>
<dbReference type="InterPro" id="IPR006620">
    <property type="entry name" value="Pro_4_hyd_alph"/>
</dbReference>
<accession>A0A839UUG2</accession>
<evidence type="ECO:0000256" key="4">
    <source>
        <dbReference type="ARBA" id="ARBA00022964"/>
    </source>
</evidence>
<keyword evidence="5" id="KW-0560">Oxidoreductase</keyword>
<dbReference type="GO" id="GO:0005737">
    <property type="term" value="C:cytoplasm"/>
    <property type="evidence" value="ECO:0007669"/>
    <property type="project" value="TreeGrafter"/>
</dbReference>
<dbReference type="InterPro" id="IPR039558">
    <property type="entry name" value="TPA1/OFD1_N"/>
</dbReference>
<evidence type="ECO:0000256" key="5">
    <source>
        <dbReference type="ARBA" id="ARBA00023002"/>
    </source>
</evidence>
<keyword evidence="3" id="KW-0847">Vitamin C</keyword>
<dbReference type="GO" id="GO:0031543">
    <property type="term" value="F:peptidyl-proline dioxygenase activity"/>
    <property type="evidence" value="ECO:0007669"/>
    <property type="project" value="TreeGrafter"/>
</dbReference>
<reference evidence="8 9" key="1">
    <citation type="submission" date="2020-08" db="EMBL/GenBank/DDBJ databases">
        <title>Genomic Encyclopedia of Type Strains, Phase III (KMG-III): the genomes of soil and plant-associated and newly described type strains.</title>
        <authorList>
            <person name="Whitman W."/>
        </authorList>
    </citation>
    <scope>NUCLEOTIDE SEQUENCE [LARGE SCALE GENOMIC DNA]</scope>
    <source>
        <strain evidence="8 9">CECT 8571</strain>
    </source>
</reference>
<organism evidence="8 9">
    <name type="scientific">Simiduia aestuariiviva</name>
    <dbReference type="NCBI Taxonomy" id="1510459"/>
    <lineage>
        <taxon>Bacteria</taxon>
        <taxon>Pseudomonadati</taxon>
        <taxon>Pseudomonadota</taxon>
        <taxon>Gammaproteobacteria</taxon>
        <taxon>Cellvibrionales</taxon>
        <taxon>Cellvibrionaceae</taxon>
        <taxon>Simiduia</taxon>
    </lineage>
</organism>
<dbReference type="PANTHER" id="PTHR12117">
    <property type="entry name" value="HISTONE ACETYLTRANSFERASE COMPLEX"/>
    <property type="match status" value="1"/>
</dbReference>
<evidence type="ECO:0000256" key="2">
    <source>
        <dbReference type="ARBA" id="ARBA00022723"/>
    </source>
</evidence>
<dbReference type="RefSeq" id="WP_183911126.1">
    <property type="nucleotide sequence ID" value="NZ_JACHXZ010000004.1"/>
</dbReference>
<dbReference type="GO" id="GO:0006449">
    <property type="term" value="P:regulation of translational termination"/>
    <property type="evidence" value="ECO:0007669"/>
    <property type="project" value="TreeGrafter"/>
</dbReference>
<dbReference type="GO" id="GO:0031418">
    <property type="term" value="F:L-ascorbic acid binding"/>
    <property type="evidence" value="ECO:0007669"/>
    <property type="project" value="UniProtKB-KW"/>
</dbReference>
<dbReference type="Proteomes" id="UP000559987">
    <property type="component" value="Unassembled WGS sequence"/>
</dbReference>
<keyword evidence="9" id="KW-1185">Reference proteome</keyword>
<evidence type="ECO:0000313" key="9">
    <source>
        <dbReference type="Proteomes" id="UP000559987"/>
    </source>
</evidence>
<dbReference type="Gene3D" id="2.60.120.620">
    <property type="entry name" value="q2cbj1_9rhob like domain"/>
    <property type="match status" value="1"/>
</dbReference>
<evidence type="ECO:0000256" key="6">
    <source>
        <dbReference type="ARBA" id="ARBA00023004"/>
    </source>
</evidence>
<name>A0A839UUG2_9GAMM</name>
<dbReference type="InterPro" id="IPR005123">
    <property type="entry name" value="Oxoglu/Fe-dep_dioxygenase_dom"/>
</dbReference>
<keyword evidence="4" id="KW-0223">Dioxygenase</keyword>
<dbReference type="AlphaFoldDB" id="A0A839UUG2"/>
<proteinExistence type="predicted"/>
<dbReference type="SMART" id="SM00702">
    <property type="entry name" value="P4Hc"/>
    <property type="match status" value="1"/>
</dbReference>
<dbReference type="GO" id="GO:0005506">
    <property type="term" value="F:iron ion binding"/>
    <property type="evidence" value="ECO:0007669"/>
    <property type="project" value="InterPro"/>
</dbReference>